<evidence type="ECO:0000256" key="3">
    <source>
        <dbReference type="ARBA" id="ARBA00022801"/>
    </source>
</evidence>
<comment type="caution">
    <text evidence="6">The sequence shown here is derived from an EMBL/GenBank/DDBJ whole genome shotgun (WGS) entry which is preliminary data.</text>
</comment>
<accession>A0A948T1U9</accession>
<dbReference type="GO" id="GO:0030145">
    <property type="term" value="F:manganese ion binding"/>
    <property type="evidence" value="ECO:0007669"/>
    <property type="project" value="InterPro"/>
</dbReference>
<dbReference type="InterPro" id="IPR016667">
    <property type="entry name" value="Caps_polysacc_synth_CpsB/CapC"/>
</dbReference>
<dbReference type="Gene3D" id="3.20.20.140">
    <property type="entry name" value="Metal-dependent hydrolases"/>
    <property type="match status" value="1"/>
</dbReference>
<dbReference type="Pfam" id="PF19567">
    <property type="entry name" value="CpsB_CapC"/>
    <property type="match status" value="1"/>
</dbReference>
<name>A0A948T1U9_9FIRM</name>
<proteinExistence type="inferred from homology"/>
<evidence type="ECO:0000256" key="1">
    <source>
        <dbReference type="ARBA" id="ARBA00005750"/>
    </source>
</evidence>
<evidence type="ECO:0000313" key="7">
    <source>
        <dbReference type="Proteomes" id="UP000713596"/>
    </source>
</evidence>
<dbReference type="SUPFAM" id="SSF89550">
    <property type="entry name" value="PHP domain-like"/>
    <property type="match status" value="1"/>
</dbReference>
<keyword evidence="4" id="KW-0904">Protein phosphatase</keyword>
<evidence type="ECO:0000256" key="2">
    <source>
        <dbReference type="ARBA" id="ARBA00013064"/>
    </source>
</evidence>
<dbReference type="EC" id="3.1.3.48" evidence="2"/>
<dbReference type="PIRSF" id="PIRSF016557">
    <property type="entry name" value="Caps_synth_CpsB"/>
    <property type="match status" value="1"/>
</dbReference>
<evidence type="ECO:0000256" key="5">
    <source>
        <dbReference type="ARBA" id="ARBA00051722"/>
    </source>
</evidence>
<comment type="catalytic activity">
    <reaction evidence="5">
        <text>O-phospho-L-tyrosyl-[protein] + H2O = L-tyrosyl-[protein] + phosphate</text>
        <dbReference type="Rhea" id="RHEA:10684"/>
        <dbReference type="Rhea" id="RHEA-COMP:10136"/>
        <dbReference type="Rhea" id="RHEA-COMP:20101"/>
        <dbReference type="ChEBI" id="CHEBI:15377"/>
        <dbReference type="ChEBI" id="CHEBI:43474"/>
        <dbReference type="ChEBI" id="CHEBI:46858"/>
        <dbReference type="ChEBI" id="CHEBI:61978"/>
        <dbReference type="EC" id="3.1.3.48"/>
    </reaction>
</comment>
<keyword evidence="3" id="KW-0378">Hydrolase</keyword>
<organism evidence="6 7">
    <name type="scientific">Candidatus Allofournierella pullistercoris</name>
    <dbReference type="NCBI Taxonomy" id="2838597"/>
    <lineage>
        <taxon>Bacteria</taxon>
        <taxon>Bacillati</taxon>
        <taxon>Bacillota</taxon>
        <taxon>Clostridia</taxon>
        <taxon>Eubacteriales</taxon>
        <taxon>Oscillospiraceae</taxon>
        <taxon>Allofournierella</taxon>
    </lineage>
</organism>
<dbReference type="EMBL" id="JAHLFP010000019">
    <property type="protein sequence ID" value="MBU3805799.1"/>
    <property type="molecule type" value="Genomic_DNA"/>
</dbReference>
<reference evidence="6" key="1">
    <citation type="journal article" date="2021" name="PeerJ">
        <title>Extensive microbial diversity within the chicken gut microbiome revealed by metagenomics and culture.</title>
        <authorList>
            <person name="Gilroy R."/>
            <person name="Ravi A."/>
            <person name="Getino M."/>
            <person name="Pursley I."/>
            <person name="Horton D.L."/>
            <person name="Alikhan N.F."/>
            <person name="Baker D."/>
            <person name="Gharbi K."/>
            <person name="Hall N."/>
            <person name="Watson M."/>
            <person name="Adriaenssens E.M."/>
            <person name="Foster-Nyarko E."/>
            <person name="Jarju S."/>
            <person name="Secka A."/>
            <person name="Antonio M."/>
            <person name="Oren A."/>
            <person name="Chaudhuri R.R."/>
            <person name="La Ragione R."/>
            <person name="Hildebrand F."/>
            <person name="Pallen M.J."/>
        </authorList>
    </citation>
    <scope>NUCLEOTIDE SEQUENCE</scope>
    <source>
        <strain evidence="6">B5_2728</strain>
    </source>
</reference>
<dbReference type="GO" id="GO:0004725">
    <property type="term" value="F:protein tyrosine phosphatase activity"/>
    <property type="evidence" value="ECO:0007669"/>
    <property type="project" value="UniProtKB-EC"/>
</dbReference>
<dbReference type="PANTHER" id="PTHR39181:SF1">
    <property type="entry name" value="TYROSINE-PROTEIN PHOSPHATASE YWQE"/>
    <property type="match status" value="1"/>
</dbReference>
<gene>
    <name evidence="6" type="ORF">H9882_02765</name>
</gene>
<evidence type="ECO:0000256" key="4">
    <source>
        <dbReference type="ARBA" id="ARBA00022912"/>
    </source>
</evidence>
<sequence>MVQRNFSKQPSYGLFDLHIHVLPGLDDGAGSLMEAVAMLEWAAQSGVRTMVATPHANQRGRFENYLSPQMSRSMEQLQREIHRRGIPIQLLAGMEIYASEDLVERIQQGQLCSMAGSAYYMVEFPPLCPREDVEMLLRQMLRHGFLPLIAHPERYQCVQRNPEVVRIWRGLGCAVQLETGSLLGQFGQNAHRAARWMLDRGQVDVFGSDAHGQKRKTPSMQELWQYLEREVGAPKAKQLLVEQPYRLLSTLPK</sequence>
<dbReference type="PANTHER" id="PTHR39181">
    <property type="entry name" value="TYROSINE-PROTEIN PHOSPHATASE YWQE"/>
    <property type="match status" value="1"/>
</dbReference>
<dbReference type="InterPro" id="IPR016195">
    <property type="entry name" value="Pol/histidinol_Pase-like"/>
</dbReference>
<protein>
    <recommendedName>
        <fullName evidence="2">protein-tyrosine-phosphatase</fullName>
        <ecNumber evidence="2">3.1.3.48</ecNumber>
    </recommendedName>
</protein>
<comment type="similarity">
    <text evidence="1">Belongs to the metallo-dependent hydrolases superfamily. CpsB/CapC family.</text>
</comment>
<dbReference type="AlphaFoldDB" id="A0A948T1U9"/>
<dbReference type="Proteomes" id="UP000713596">
    <property type="component" value="Unassembled WGS sequence"/>
</dbReference>
<evidence type="ECO:0000313" key="6">
    <source>
        <dbReference type="EMBL" id="MBU3805799.1"/>
    </source>
</evidence>
<reference evidence="6" key="2">
    <citation type="submission" date="2021-04" db="EMBL/GenBank/DDBJ databases">
        <authorList>
            <person name="Gilroy R."/>
        </authorList>
    </citation>
    <scope>NUCLEOTIDE SEQUENCE</scope>
    <source>
        <strain evidence="6">B5_2728</strain>
    </source>
</reference>